<dbReference type="AlphaFoldDB" id="A0A1Q2YFM5"/>
<evidence type="ECO:0000313" key="15">
    <source>
        <dbReference type="Proteomes" id="UP000186136"/>
    </source>
</evidence>
<name>A0A1Q2YFM5_9ASCO</name>
<proteinExistence type="inferred from homology"/>
<feature type="compositionally biased region" description="Polar residues" evidence="11">
    <location>
        <begin position="52"/>
        <end position="65"/>
    </location>
</feature>
<feature type="region of interest" description="Disordered" evidence="11">
    <location>
        <begin position="664"/>
        <end position="722"/>
    </location>
</feature>
<evidence type="ECO:0000256" key="4">
    <source>
        <dbReference type="ARBA" id="ARBA00022679"/>
    </source>
</evidence>
<feature type="compositionally biased region" description="Polar residues" evidence="11">
    <location>
        <begin position="699"/>
        <end position="708"/>
    </location>
</feature>
<dbReference type="InterPro" id="IPR008271">
    <property type="entry name" value="Ser/Thr_kinase_AS"/>
</dbReference>
<feature type="region of interest" description="Disordered" evidence="11">
    <location>
        <begin position="1"/>
        <end position="108"/>
    </location>
</feature>
<dbReference type="PROSITE" id="PS50032">
    <property type="entry name" value="KA1"/>
    <property type="match status" value="1"/>
</dbReference>
<protein>
    <recommendedName>
        <fullName evidence="2">non-specific serine/threonine protein kinase</fullName>
        <ecNumber evidence="2">2.7.11.1</ecNumber>
    </recommendedName>
</protein>
<feature type="compositionally biased region" description="Low complexity" evidence="11">
    <location>
        <begin position="74"/>
        <end position="105"/>
    </location>
</feature>
<feature type="domain" description="KA1" evidence="13">
    <location>
        <begin position="1077"/>
        <end position="1126"/>
    </location>
</feature>
<feature type="compositionally biased region" description="Low complexity" evidence="11">
    <location>
        <begin position="899"/>
        <end position="912"/>
    </location>
</feature>
<evidence type="ECO:0000259" key="13">
    <source>
        <dbReference type="PROSITE" id="PS50032"/>
    </source>
</evidence>
<keyword evidence="4" id="KW-0808">Transferase</keyword>
<dbReference type="Pfam" id="PF00069">
    <property type="entry name" value="Pkinase"/>
    <property type="match status" value="1"/>
</dbReference>
<dbReference type="Gene3D" id="3.30.310.80">
    <property type="entry name" value="Kinase associated domain 1, KA1"/>
    <property type="match status" value="1"/>
</dbReference>
<evidence type="ECO:0000256" key="7">
    <source>
        <dbReference type="ARBA" id="ARBA00022840"/>
    </source>
</evidence>
<evidence type="ECO:0000256" key="3">
    <source>
        <dbReference type="ARBA" id="ARBA00022527"/>
    </source>
</evidence>
<dbReference type="GO" id="GO:0106310">
    <property type="term" value="F:protein serine kinase activity"/>
    <property type="evidence" value="ECO:0007669"/>
    <property type="project" value="RHEA"/>
</dbReference>
<accession>A0A1Q2YFM5</accession>
<feature type="compositionally biased region" description="Basic and acidic residues" evidence="11">
    <location>
        <begin position="670"/>
        <end position="686"/>
    </location>
</feature>
<dbReference type="OrthoDB" id="1928777at2759"/>
<feature type="domain" description="Protein kinase" evidence="12">
    <location>
        <begin position="114"/>
        <end position="392"/>
    </location>
</feature>
<dbReference type="InterPro" id="IPR011009">
    <property type="entry name" value="Kinase-like_dom_sf"/>
</dbReference>
<feature type="compositionally biased region" description="Polar residues" evidence="11">
    <location>
        <begin position="611"/>
        <end position="629"/>
    </location>
</feature>
<dbReference type="InterPro" id="IPR000719">
    <property type="entry name" value="Prot_kinase_dom"/>
</dbReference>
<evidence type="ECO:0000256" key="10">
    <source>
        <dbReference type="PROSITE-ProRule" id="PRU10141"/>
    </source>
</evidence>
<dbReference type="PROSITE" id="PS50011">
    <property type="entry name" value="PROTEIN_KINASE_DOM"/>
    <property type="match status" value="1"/>
</dbReference>
<dbReference type="InterPro" id="IPR017441">
    <property type="entry name" value="Protein_kinase_ATP_BS"/>
</dbReference>
<dbReference type="SMART" id="SM00220">
    <property type="entry name" value="S_TKc"/>
    <property type="match status" value="1"/>
</dbReference>
<evidence type="ECO:0000256" key="1">
    <source>
        <dbReference type="ARBA" id="ARBA00010791"/>
    </source>
</evidence>
<evidence type="ECO:0000256" key="11">
    <source>
        <dbReference type="SAM" id="MobiDB-lite"/>
    </source>
</evidence>
<dbReference type="GO" id="GO:0035556">
    <property type="term" value="P:intracellular signal transduction"/>
    <property type="evidence" value="ECO:0007669"/>
    <property type="project" value="TreeGrafter"/>
</dbReference>
<sequence>MGSQPQGVRAGPGGLLPGVDFNPTSSPQRVSSRTSNQSNHSNTNSMQRHQHQSTPHRITRTASISPNPAPPPAQQQGASQQQQLQQQQAQQQSNDPTQQQQQQQQFHRKAIGDWEFTKTIGAGSMGKVKLARHRITHEICAIKVVTRAAKVWQRQHLNDPPTSDPHELAQRKKEYEKEVARDKRTIREAALGKILYHPFICRLYEMYAMSNHYYMLFEYVSGGQMLDYIVAHGSLKESQARKFCRGIASALDYCHSNNIVHRDLKIENIMINNAGEIKIIDFGLSNMYSHDHLLKTYCGSLYFAAPELLSAHPYRGPEVDIWSFGVVLFVLVCGRVPFDDKSVSNLHEKIKKGHIDYPDHLSIECVDLLKKMLVVDVSRRASIREVISHKWMIKGYNGIASNYIPFRTPIQLPLSQEIIQEIVNLNLGISEEQVTLDLTEILTSSYYIKCVTNWVLKNSSDKYDPNLMDPTKGFHPLISIYHLVHEMIDRKKFKSNNPNSSQQQLGLMGMNNQQYTTPQLQQNPVFNAASDHPNMAHEPQNRIVTQPVPQEYQNKRYNSMQQSHSQTQSHSEQEPSVSHPQPSHPPQQQQQQPSVSTQARAAYTLPFPQAAHTSPHTEVSPHSFNNSGKPSLEPISIVQQQFTPPPQQQQSPLEDSNVNSILRKLSTKKQRPDELQREKSKDDVRRIGSVKVTSKEKQQTQVPPLSNTSRRRTAQHQRATSAYTATIFNGDNSQPIRQEPANSMRKYHPSARANSVGHTRKHSLNYNKSSTYTVDQNAPPLPQFGQNGTDYDGFFDDEMDSITFSDESVKPKKKLTEKQIIEEYEKAPPNSMLSIEFPKTLFLKGFFSVQTTSTKPLPIIRYDIITVLPQLGVHFVEVKGGFICVHYPSIVDTPKKRISSTTSSPVKSPTRSGQNTSKIDDNIDENYIDTVDGLKTPTLSETSSQTSRSQTNGITNTPDMSEKGTNYASVLATPSKNTHRRKFSLGNGLLGSKKGEKLTVSTTNMLPSTEYNIPTTPAAANMTARSIDQSSESLTLDETNGASDMLVSSRVEQQNIGSRSPSMNAGYGNDVDLKTKEKSSKTPLKFEIHIVKVPLVGLYGIQFKKVSGNTWLYKSLASEILNRLNL</sequence>
<dbReference type="Pfam" id="PF02149">
    <property type="entry name" value="KA1"/>
    <property type="match status" value="1"/>
</dbReference>
<comment type="caution">
    <text evidence="14">The sequence shown here is derived from an EMBL/GenBank/DDBJ whole genome shotgun (WGS) entry which is preliminary data.</text>
</comment>
<feature type="compositionally biased region" description="Polar residues" evidence="11">
    <location>
        <begin position="952"/>
        <end position="964"/>
    </location>
</feature>
<dbReference type="GO" id="GO:0030447">
    <property type="term" value="P:filamentous growth"/>
    <property type="evidence" value="ECO:0007669"/>
    <property type="project" value="UniProtKB-ARBA"/>
</dbReference>
<feature type="compositionally biased region" description="Low complexity" evidence="11">
    <location>
        <begin position="31"/>
        <end position="45"/>
    </location>
</feature>
<dbReference type="GO" id="GO:0004674">
    <property type="term" value="F:protein serine/threonine kinase activity"/>
    <property type="evidence" value="ECO:0007669"/>
    <property type="project" value="UniProtKB-KW"/>
</dbReference>
<feature type="compositionally biased region" description="Low complexity" evidence="11">
    <location>
        <begin position="938"/>
        <end position="951"/>
    </location>
</feature>
<keyword evidence="15" id="KW-1185">Reference proteome</keyword>
<dbReference type="PANTHER" id="PTHR24346:SF82">
    <property type="entry name" value="KP78A-RELATED"/>
    <property type="match status" value="1"/>
</dbReference>
<evidence type="ECO:0000313" key="14">
    <source>
        <dbReference type="EMBL" id="GAV28357.1"/>
    </source>
</evidence>
<dbReference type="Gene3D" id="1.10.510.10">
    <property type="entry name" value="Transferase(Phosphotransferase) domain 1"/>
    <property type="match status" value="1"/>
</dbReference>
<dbReference type="Proteomes" id="UP000186136">
    <property type="component" value="Unassembled WGS sequence"/>
</dbReference>
<dbReference type="InterPro" id="IPR028375">
    <property type="entry name" value="KA1/Ssp2_C"/>
</dbReference>
<keyword evidence="3" id="KW-0723">Serine/threonine-protein kinase</keyword>
<dbReference type="PROSITE" id="PS00107">
    <property type="entry name" value="PROTEIN_KINASE_ATP"/>
    <property type="match status" value="1"/>
</dbReference>
<keyword evidence="5 10" id="KW-0547">Nucleotide-binding</keyword>
<evidence type="ECO:0000256" key="5">
    <source>
        <dbReference type="ARBA" id="ARBA00022741"/>
    </source>
</evidence>
<organism evidence="14 15">
    <name type="scientific">Pichia membranifaciens</name>
    <dbReference type="NCBI Taxonomy" id="4926"/>
    <lineage>
        <taxon>Eukaryota</taxon>
        <taxon>Fungi</taxon>
        <taxon>Dikarya</taxon>
        <taxon>Ascomycota</taxon>
        <taxon>Saccharomycotina</taxon>
        <taxon>Pichiomycetes</taxon>
        <taxon>Pichiales</taxon>
        <taxon>Pichiaceae</taxon>
        <taxon>Pichia</taxon>
    </lineage>
</organism>
<dbReference type="GO" id="GO:0000226">
    <property type="term" value="P:microtubule cytoskeleton organization"/>
    <property type="evidence" value="ECO:0007669"/>
    <property type="project" value="TreeGrafter"/>
</dbReference>
<evidence type="ECO:0000256" key="2">
    <source>
        <dbReference type="ARBA" id="ARBA00012513"/>
    </source>
</evidence>
<dbReference type="SUPFAM" id="SSF56112">
    <property type="entry name" value="Protein kinase-like (PK-like)"/>
    <property type="match status" value="1"/>
</dbReference>
<feature type="region of interest" description="Disordered" evidence="11">
    <location>
        <begin position="558"/>
        <end position="598"/>
    </location>
</feature>
<feature type="compositionally biased region" description="Low complexity" evidence="11">
    <location>
        <begin position="559"/>
        <end position="596"/>
    </location>
</feature>
<dbReference type="PROSITE" id="PS00108">
    <property type="entry name" value="PROTEIN_KINASE_ST"/>
    <property type="match status" value="1"/>
</dbReference>
<comment type="similarity">
    <text evidence="1">Belongs to the protein kinase superfamily. CAMK Ser/Thr protein kinase family. NIM1 subfamily.</text>
</comment>
<feature type="region of interest" description="Disordered" evidence="11">
    <location>
        <begin position="611"/>
        <end position="632"/>
    </location>
</feature>
<evidence type="ECO:0000259" key="12">
    <source>
        <dbReference type="PROSITE" id="PS50011"/>
    </source>
</evidence>
<gene>
    <name evidence="14" type="ORF">PMKS-001828</name>
</gene>
<dbReference type="GO" id="GO:0005737">
    <property type="term" value="C:cytoplasm"/>
    <property type="evidence" value="ECO:0007669"/>
    <property type="project" value="TreeGrafter"/>
</dbReference>
<dbReference type="PANTHER" id="PTHR24346">
    <property type="entry name" value="MAP/MICROTUBULE AFFINITY-REGULATING KINASE"/>
    <property type="match status" value="1"/>
</dbReference>
<dbReference type="EMBL" id="BDGI01000066">
    <property type="protein sequence ID" value="GAV28357.1"/>
    <property type="molecule type" value="Genomic_DNA"/>
</dbReference>
<feature type="region of interest" description="Disordered" evidence="11">
    <location>
        <begin position="895"/>
        <end position="964"/>
    </location>
</feature>
<dbReference type="GO" id="GO:0005524">
    <property type="term" value="F:ATP binding"/>
    <property type="evidence" value="ECO:0007669"/>
    <property type="project" value="UniProtKB-UniRule"/>
</dbReference>
<keyword evidence="7 10" id="KW-0067">ATP-binding</keyword>
<evidence type="ECO:0000256" key="9">
    <source>
        <dbReference type="ARBA" id="ARBA00048679"/>
    </source>
</evidence>
<reference evidence="14 15" key="1">
    <citation type="submission" date="2016-08" db="EMBL/GenBank/DDBJ databases">
        <title>Whole genome shotgun sequence of Pichia membranifaciens KS47-1.</title>
        <authorList>
            <person name="Konishi M."/>
            <person name="Ishida M."/>
            <person name="Arakawa T."/>
            <person name="Kato Y."/>
            <person name="Horiuchi J."/>
        </authorList>
    </citation>
    <scope>NUCLEOTIDE SEQUENCE [LARGE SCALE GENOMIC DNA]</scope>
    <source>
        <strain evidence="14 15">KS47-1</strain>
    </source>
</reference>
<feature type="binding site" evidence="10">
    <location>
        <position position="150"/>
    </location>
    <ligand>
        <name>ATP</name>
        <dbReference type="ChEBI" id="CHEBI:30616"/>
    </ligand>
</feature>
<dbReference type="InterPro" id="IPR001772">
    <property type="entry name" value="KA1_dom"/>
</dbReference>
<keyword evidence="6" id="KW-0418">Kinase</keyword>
<comment type="catalytic activity">
    <reaction evidence="8">
        <text>L-threonyl-[protein] + ATP = O-phospho-L-threonyl-[protein] + ADP + H(+)</text>
        <dbReference type="Rhea" id="RHEA:46608"/>
        <dbReference type="Rhea" id="RHEA-COMP:11060"/>
        <dbReference type="Rhea" id="RHEA-COMP:11605"/>
        <dbReference type="ChEBI" id="CHEBI:15378"/>
        <dbReference type="ChEBI" id="CHEBI:30013"/>
        <dbReference type="ChEBI" id="CHEBI:30616"/>
        <dbReference type="ChEBI" id="CHEBI:61977"/>
        <dbReference type="ChEBI" id="CHEBI:456216"/>
        <dbReference type="EC" id="2.7.11.1"/>
    </reaction>
</comment>
<dbReference type="FunFam" id="1.10.510.10:FF:000571">
    <property type="entry name" value="Maternal embryonic leucine zipper kinase"/>
    <property type="match status" value="1"/>
</dbReference>
<evidence type="ECO:0000256" key="8">
    <source>
        <dbReference type="ARBA" id="ARBA00047899"/>
    </source>
</evidence>
<evidence type="ECO:0000256" key="6">
    <source>
        <dbReference type="ARBA" id="ARBA00022777"/>
    </source>
</evidence>
<comment type="catalytic activity">
    <reaction evidence="9">
        <text>L-seryl-[protein] + ATP = O-phospho-L-seryl-[protein] + ADP + H(+)</text>
        <dbReference type="Rhea" id="RHEA:17989"/>
        <dbReference type="Rhea" id="RHEA-COMP:9863"/>
        <dbReference type="Rhea" id="RHEA-COMP:11604"/>
        <dbReference type="ChEBI" id="CHEBI:15378"/>
        <dbReference type="ChEBI" id="CHEBI:29999"/>
        <dbReference type="ChEBI" id="CHEBI:30616"/>
        <dbReference type="ChEBI" id="CHEBI:83421"/>
        <dbReference type="ChEBI" id="CHEBI:456216"/>
        <dbReference type="EC" id="2.7.11.1"/>
    </reaction>
</comment>
<dbReference type="SUPFAM" id="SSF103243">
    <property type="entry name" value="KA1-like"/>
    <property type="match status" value="1"/>
</dbReference>
<dbReference type="EC" id="2.7.11.1" evidence="2"/>